<dbReference type="Proteomes" id="UP000051576">
    <property type="component" value="Unassembled WGS sequence"/>
</dbReference>
<feature type="region of interest" description="Disordered" evidence="2">
    <location>
        <begin position="168"/>
        <end position="187"/>
    </location>
</feature>
<dbReference type="Gene3D" id="1.10.10.60">
    <property type="entry name" value="Homeodomain-like"/>
    <property type="match status" value="1"/>
</dbReference>
<evidence type="ECO:0000313" key="4">
    <source>
        <dbReference type="EMBL" id="KRM85105.1"/>
    </source>
</evidence>
<dbReference type="PATRIC" id="fig|1133569.4.peg.1990"/>
<dbReference type="PROSITE" id="PS50994">
    <property type="entry name" value="INTEGRASE"/>
    <property type="match status" value="1"/>
</dbReference>
<dbReference type="InterPro" id="IPR025246">
    <property type="entry name" value="IS30-like_HTH"/>
</dbReference>
<dbReference type="NCBIfam" id="NF033563">
    <property type="entry name" value="transpos_IS30"/>
    <property type="match status" value="1"/>
</dbReference>
<dbReference type="InterPro" id="IPR036397">
    <property type="entry name" value="RNaseH_sf"/>
</dbReference>
<dbReference type="PANTHER" id="PTHR10948">
    <property type="entry name" value="TRANSPOSASE"/>
    <property type="match status" value="1"/>
</dbReference>
<dbReference type="GO" id="GO:0005829">
    <property type="term" value="C:cytosol"/>
    <property type="evidence" value="ECO:0007669"/>
    <property type="project" value="TreeGrafter"/>
</dbReference>
<name>A0A0R2C0R6_9LACO</name>
<proteinExistence type="predicted"/>
<dbReference type="STRING" id="1133569.FD21_GL001838"/>
<dbReference type="SUPFAM" id="SSF46689">
    <property type="entry name" value="Homeodomain-like"/>
    <property type="match status" value="1"/>
</dbReference>
<dbReference type="GO" id="GO:0004803">
    <property type="term" value="F:transposase activity"/>
    <property type="evidence" value="ECO:0007669"/>
    <property type="project" value="TreeGrafter"/>
</dbReference>
<dbReference type="Gene3D" id="3.30.420.10">
    <property type="entry name" value="Ribonuclease H-like superfamily/Ribonuclease H"/>
    <property type="match status" value="1"/>
</dbReference>
<dbReference type="InterPro" id="IPR053392">
    <property type="entry name" value="Transposase_IS30-like"/>
</dbReference>
<keyword evidence="1" id="KW-0233">DNA recombination</keyword>
<evidence type="ECO:0000259" key="3">
    <source>
        <dbReference type="PROSITE" id="PS50994"/>
    </source>
</evidence>
<evidence type="ECO:0000256" key="2">
    <source>
        <dbReference type="SAM" id="MobiDB-lite"/>
    </source>
</evidence>
<dbReference type="GO" id="GO:0006310">
    <property type="term" value="P:DNA recombination"/>
    <property type="evidence" value="ECO:0007669"/>
    <property type="project" value="UniProtKB-KW"/>
</dbReference>
<dbReference type="EMBL" id="AYYX01000065">
    <property type="protein sequence ID" value="KRM85105.1"/>
    <property type="molecule type" value="Genomic_DNA"/>
</dbReference>
<evidence type="ECO:0000313" key="5">
    <source>
        <dbReference type="Proteomes" id="UP000051576"/>
    </source>
</evidence>
<feature type="domain" description="Integrase catalytic" evidence="3">
    <location>
        <begin position="186"/>
        <end position="348"/>
    </location>
</feature>
<accession>A0A0R2C0R6</accession>
<keyword evidence="5" id="KW-1185">Reference proteome</keyword>
<dbReference type="InterPro" id="IPR009057">
    <property type="entry name" value="Homeodomain-like_sf"/>
</dbReference>
<reference evidence="4 5" key="1">
    <citation type="journal article" date="2015" name="Genome Announc.">
        <title>Expanding the biotechnology potential of lactobacilli through comparative genomics of 213 strains and associated genera.</title>
        <authorList>
            <person name="Sun Z."/>
            <person name="Harris H.M."/>
            <person name="McCann A."/>
            <person name="Guo C."/>
            <person name="Argimon S."/>
            <person name="Zhang W."/>
            <person name="Yang X."/>
            <person name="Jeffery I.B."/>
            <person name="Cooney J.C."/>
            <person name="Kagawa T.F."/>
            <person name="Liu W."/>
            <person name="Song Y."/>
            <person name="Salvetti E."/>
            <person name="Wrobel A."/>
            <person name="Rasinkangas P."/>
            <person name="Parkhill J."/>
            <person name="Rea M.C."/>
            <person name="O'Sullivan O."/>
            <person name="Ritari J."/>
            <person name="Douillard F.P."/>
            <person name="Paul Ross R."/>
            <person name="Yang R."/>
            <person name="Briner A.E."/>
            <person name="Felis G.E."/>
            <person name="de Vos W.M."/>
            <person name="Barrangou R."/>
            <person name="Klaenhammer T.R."/>
            <person name="Caufield P.W."/>
            <person name="Cui Y."/>
            <person name="Zhang H."/>
            <person name="O'Toole P.W."/>
        </authorList>
    </citation>
    <scope>NUCLEOTIDE SEQUENCE [LARGE SCALE GENOMIC DNA]</scope>
    <source>
        <strain evidence="4 5">DSM 20605</strain>
    </source>
</reference>
<dbReference type="PANTHER" id="PTHR10948:SF23">
    <property type="entry name" value="TRANSPOSASE INSI FOR INSERTION SEQUENCE ELEMENT IS30A-RELATED"/>
    <property type="match status" value="1"/>
</dbReference>
<protein>
    <submittedName>
        <fullName evidence="4">Transposase</fullName>
    </submittedName>
</protein>
<dbReference type="RefSeq" id="WP_141567369.1">
    <property type="nucleotide sequence ID" value="NZ_AHYZ01000019.1"/>
</dbReference>
<dbReference type="eggNOG" id="COG2826">
    <property type="taxonomic scope" value="Bacteria"/>
</dbReference>
<dbReference type="InterPro" id="IPR001584">
    <property type="entry name" value="Integrase_cat-core"/>
</dbReference>
<dbReference type="AlphaFoldDB" id="A0A0R2C0R6"/>
<sequence length="357" mass="41293">MKEVFVLMQEQSITPRPKGHHLSEIERGQIAAWHVEGCSARQIAIRLGVCHQTVNNELKRGRVTQVKRVNNQKHYFEIYSPEAAQNRYEIKRQNCGRPLKFSQVTAFLAYFDDKFCHEGWSPDAAVGYARKHRLFKPAKMVCTKTLYNYIDAQLLEIRNLDLLEKTKRRTTQHHSHQHQRLLGRSIEERPKRVETRHEFGHFEIDTVIGKRAGSESVLLTFTERKTRYEIVRLIEGKDAESVAYAMQNITAEFGDVMRTVTADNGTEFTTLTAELEGVAETYYAHPYSSAERATNEVHNRILRRYFPKGQSLDLATPSLARQAESRLNHLPRRLLKFCTPAEVFRKELARARKGRAA</sequence>
<comment type="caution">
    <text evidence="4">The sequence shown here is derived from an EMBL/GenBank/DDBJ whole genome shotgun (WGS) entry which is preliminary data.</text>
</comment>
<dbReference type="GO" id="GO:0032196">
    <property type="term" value="P:transposition"/>
    <property type="evidence" value="ECO:0007669"/>
    <property type="project" value="TreeGrafter"/>
</dbReference>
<feature type="compositionally biased region" description="Basic residues" evidence="2">
    <location>
        <begin position="168"/>
        <end position="181"/>
    </location>
</feature>
<dbReference type="InterPro" id="IPR012337">
    <property type="entry name" value="RNaseH-like_sf"/>
</dbReference>
<dbReference type="InterPro" id="IPR051917">
    <property type="entry name" value="Transposase-Integrase"/>
</dbReference>
<dbReference type="GO" id="GO:0015074">
    <property type="term" value="P:DNA integration"/>
    <property type="evidence" value="ECO:0007669"/>
    <property type="project" value="InterPro"/>
</dbReference>
<gene>
    <name evidence="4" type="ORF">FD21_GL001838</name>
</gene>
<dbReference type="SUPFAM" id="SSF53098">
    <property type="entry name" value="Ribonuclease H-like"/>
    <property type="match status" value="1"/>
</dbReference>
<dbReference type="Pfam" id="PF13936">
    <property type="entry name" value="HTH_38"/>
    <property type="match status" value="1"/>
</dbReference>
<evidence type="ECO:0000256" key="1">
    <source>
        <dbReference type="ARBA" id="ARBA00023172"/>
    </source>
</evidence>
<organism evidence="4 5">
    <name type="scientific">Liquorilactobacillus vini DSM 20605</name>
    <dbReference type="NCBI Taxonomy" id="1133569"/>
    <lineage>
        <taxon>Bacteria</taxon>
        <taxon>Bacillati</taxon>
        <taxon>Bacillota</taxon>
        <taxon>Bacilli</taxon>
        <taxon>Lactobacillales</taxon>
        <taxon>Lactobacillaceae</taxon>
        <taxon>Liquorilactobacillus</taxon>
    </lineage>
</organism>
<dbReference type="GO" id="GO:0003676">
    <property type="term" value="F:nucleic acid binding"/>
    <property type="evidence" value="ECO:0007669"/>
    <property type="project" value="InterPro"/>
</dbReference>
<dbReference type="OrthoDB" id="9781678at2"/>